<dbReference type="Proteomes" id="UP001057452">
    <property type="component" value="Chromosome 13"/>
</dbReference>
<accession>A0ACB9WMR7</accession>
<proteinExistence type="predicted"/>
<name>A0ACB9WMR7_CHAAC</name>
<protein>
    <submittedName>
        <fullName evidence="1">Uncharacterized protein</fullName>
    </submittedName>
</protein>
<keyword evidence="2" id="KW-1185">Reference proteome</keyword>
<reference evidence="1" key="1">
    <citation type="submission" date="2022-05" db="EMBL/GenBank/DDBJ databases">
        <title>Chromosome-level genome of Chaenocephalus aceratus.</title>
        <authorList>
            <person name="Park H."/>
        </authorList>
    </citation>
    <scope>NUCLEOTIDE SEQUENCE</scope>
    <source>
        <strain evidence="1">KU_202001</strain>
    </source>
</reference>
<sequence>MSSQTSFGSSMLFQNINDDLNASLATADELSREFNSLLKEASSNNNTQTSSEVSLEKPKRVSSGSSNGSSSSKSLSPSSTTARPLDSVSSSSNSASLPVFYTSPVSSPKIQRAHSPLPWAGSDSYSYGQQGPRMAPNSPRHNSTSQYDRSPRSSTSYMERSSSPSFMAVPVSPFTSSSKLLSPYDGSQMGHRSPRGERSRSPVSSMSSTLPRNVGVRQPEEGVHRQKNSGKWSETDLDVSYDKKPHHTYDKTEWLQPSVPNSSWRESNLDGPLLAPSPKKDPRSQNLMFSHASLPRNRKPIPLSVIMRLQNPRWGGRPVPHPRLMGGDGDMAPYPPTVPFPREFFHQLVPPSLQHPPELRQPAVYSDVLNSGDIDAELERLDLVHHMPVIQDTPSTPEGSSAPAPSPPAPQPHQDAASGGPERADPQPGGAAPHPSRDPPGPEAAGLQDPSKPLKNASHYQPNQYKNLIDKLFRKKAHRQKGEKGSDTSSSSEEEDFATPPAHLPAATMQQDLRLYHSILRRPKHKSSGRRARLSPLVLLLDGSLVGELETVQKAVQEMSDPSQPNDEGITALHNGICGGHYNVVDFLVRIGANVSAPDSHGWTPLHCAASCNDRPLCEFLVRNGAAVMAMTESDSATSSQKCDPYAVSYEECETFLRGVEEAMGTENSGVLYALWSYPAQLADELSFKEADMVTILQRPEGSDWWWASLCGREGFVPNNYFGLFPKVRPKSLC</sequence>
<gene>
    <name evidence="1" type="ORF">KUCAC02_005147</name>
</gene>
<comment type="caution">
    <text evidence="1">The sequence shown here is derived from an EMBL/GenBank/DDBJ whole genome shotgun (WGS) entry which is preliminary data.</text>
</comment>
<organism evidence="1 2">
    <name type="scientific">Chaenocephalus aceratus</name>
    <name type="common">Blackfin icefish</name>
    <name type="synonym">Chaenichthys aceratus</name>
    <dbReference type="NCBI Taxonomy" id="36190"/>
    <lineage>
        <taxon>Eukaryota</taxon>
        <taxon>Metazoa</taxon>
        <taxon>Chordata</taxon>
        <taxon>Craniata</taxon>
        <taxon>Vertebrata</taxon>
        <taxon>Euteleostomi</taxon>
        <taxon>Actinopterygii</taxon>
        <taxon>Neopterygii</taxon>
        <taxon>Teleostei</taxon>
        <taxon>Neoteleostei</taxon>
        <taxon>Acanthomorphata</taxon>
        <taxon>Eupercaria</taxon>
        <taxon>Perciformes</taxon>
        <taxon>Notothenioidei</taxon>
        <taxon>Channichthyidae</taxon>
        <taxon>Chaenocephalus</taxon>
    </lineage>
</organism>
<evidence type="ECO:0000313" key="1">
    <source>
        <dbReference type="EMBL" id="KAI4814974.1"/>
    </source>
</evidence>
<evidence type="ECO:0000313" key="2">
    <source>
        <dbReference type="Proteomes" id="UP001057452"/>
    </source>
</evidence>
<dbReference type="EMBL" id="CM043797">
    <property type="protein sequence ID" value="KAI4814974.1"/>
    <property type="molecule type" value="Genomic_DNA"/>
</dbReference>